<sequence>MKRLFTGFMLIISSWILLSGCTISDPSATKDNAPVAQEEKKVSEKSIYISSVVDSRKFQKKADDRSVQVIADDEKDIDRVIGLKRNTLGMAIGTIHLHENKSVTGITKEALIKGFKNSGYKFVDKKGISPDTVIAEVKVVKFWTWHTPGVWDIDINAEIEAVITLKNQSAENKIQIKGSGKTKKNIGTEEAYHDAIALARDALLKDLKKKLH</sequence>
<proteinExistence type="predicted"/>
<keyword evidence="3" id="KW-1185">Reference proteome</keyword>
<protein>
    <submittedName>
        <fullName evidence="2">Uncharacterized lipoprotein</fullName>
    </submittedName>
</protein>
<evidence type="ECO:0000256" key="1">
    <source>
        <dbReference type="SAM" id="SignalP"/>
    </source>
</evidence>
<dbReference type="Proteomes" id="UP000243374">
    <property type="component" value="Unassembled WGS sequence"/>
</dbReference>
<dbReference type="EMBL" id="FOSF01000037">
    <property type="protein sequence ID" value="SFK20302.1"/>
    <property type="molecule type" value="Genomic_DNA"/>
</dbReference>
<dbReference type="RefSeq" id="WP_164954404.1">
    <property type="nucleotide sequence ID" value="NZ_CP047056.1"/>
</dbReference>
<feature type="signal peptide" evidence="1">
    <location>
        <begin position="1"/>
        <end position="19"/>
    </location>
</feature>
<name>A0A662ZCF7_9GAMM</name>
<dbReference type="PROSITE" id="PS51257">
    <property type="entry name" value="PROKAR_LIPOPROTEIN"/>
    <property type="match status" value="1"/>
</dbReference>
<feature type="chain" id="PRO_5024889163" evidence="1">
    <location>
        <begin position="20"/>
        <end position="212"/>
    </location>
</feature>
<evidence type="ECO:0000313" key="2">
    <source>
        <dbReference type="EMBL" id="SFK20302.1"/>
    </source>
</evidence>
<keyword evidence="2" id="KW-0449">Lipoprotein</keyword>
<keyword evidence="1" id="KW-0732">Signal</keyword>
<organism evidence="2 3">
    <name type="scientific">Succinivibrio dextrinosolvens</name>
    <dbReference type="NCBI Taxonomy" id="83771"/>
    <lineage>
        <taxon>Bacteria</taxon>
        <taxon>Pseudomonadati</taxon>
        <taxon>Pseudomonadota</taxon>
        <taxon>Gammaproteobacteria</taxon>
        <taxon>Aeromonadales</taxon>
        <taxon>Succinivibrionaceae</taxon>
        <taxon>Succinivibrio</taxon>
    </lineage>
</organism>
<accession>A0A662ZCF7</accession>
<gene>
    <name evidence="2" type="ORF">SAMN04487865_10372</name>
</gene>
<reference evidence="2 3" key="1">
    <citation type="submission" date="2016-10" db="EMBL/GenBank/DDBJ databases">
        <authorList>
            <person name="Varghese N."/>
            <person name="Submissions S."/>
        </authorList>
    </citation>
    <scope>NUCLEOTIDE SEQUENCE [LARGE SCALE GENOMIC DNA]</scope>
    <source>
        <strain evidence="2 3">22B</strain>
    </source>
</reference>
<dbReference type="AlphaFoldDB" id="A0A662ZCF7"/>
<evidence type="ECO:0000313" key="3">
    <source>
        <dbReference type="Proteomes" id="UP000243374"/>
    </source>
</evidence>